<feature type="compositionally biased region" description="Basic residues" evidence="7">
    <location>
        <begin position="27"/>
        <end position="41"/>
    </location>
</feature>
<keyword evidence="1 5" id="KW-0963">Cytoplasm</keyword>
<gene>
    <name evidence="5 10" type="primary">xseA</name>
    <name evidence="10" type="ORF">ENR23_00390</name>
</gene>
<dbReference type="GO" id="GO:0005737">
    <property type="term" value="C:cytoplasm"/>
    <property type="evidence" value="ECO:0007669"/>
    <property type="project" value="UniProtKB-SubCell"/>
</dbReference>
<dbReference type="InterPro" id="IPR003753">
    <property type="entry name" value="Exonuc_VII_L"/>
</dbReference>
<comment type="similarity">
    <text evidence="5 6">Belongs to the XseA family.</text>
</comment>
<name>A0A832I1D3_UNCEI</name>
<dbReference type="NCBIfam" id="TIGR00237">
    <property type="entry name" value="xseA"/>
    <property type="match status" value="1"/>
</dbReference>
<dbReference type="EMBL" id="DSQF01000002">
    <property type="protein sequence ID" value="HGZ41884.1"/>
    <property type="molecule type" value="Genomic_DNA"/>
</dbReference>
<feature type="domain" description="OB-fold nucleic acid binding" evidence="9">
    <location>
        <begin position="88"/>
        <end position="182"/>
    </location>
</feature>
<feature type="region of interest" description="Disordered" evidence="7">
    <location>
        <begin position="1"/>
        <end position="68"/>
    </location>
</feature>
<dbReference type="InterPro" id="IPR020579">
    <property type="entry name" value="Exonuc_VII_lsu_C"/>
</dbReference>
<evidence type="ECO:0000256" key="7">
    <source>
        <dbReference type="SAM" id="MobiDB-lite"/>
    </source>
</evidence>
<comment type="caution">
    <text evidence="10">The sequence shown here is derived from an EMBL/GenBank/DDBJ whole genome shotgun (WGS) entry which is preliminary data.</text>
</comment>
<dbReference type="AlphaFoldDB" id="A0A832I1D3"/>
<evidence type="ECO:0000259" key="8">
    <source>
        <dbReference type="Pfam" id="PF02601"/>
    </source>
</evidence>
<comment type="catalytic activity">
    <reaction evidence="5 6">
        <text>Exonucleolytic cleavage in either 5'- to 3'- or 3'- to 5'-direction to yield nucleoside 5'-phosphates.</text>
        <dbReference type="EC" id="3.1.11.6"/>
    </reaction>
</comment>
<evidence type="ECO:0000256" key="6">
    <source>
        <dbReference type="RuleBase" id="RU004355"/>
    </source>
</evidence>
<comment type="subunit">
    <text evidence="5">Heterooligomer composed of large and small subunits.</text>
</comment>
<dbReference type="PANTHER" id="PTHR30008">
    <property type="entry name" value="EXODEOXYRIBONUCLEASE 7 LARGE SUBUNIT"/>
    <property type="match status" value="1"/>
</dbReference>
<evidence type="ECO:0000313" key="10">
    <source>
        <dbReference type="EMBL" id="HGZ41884.1"/>
    </source>
</evidence>
<dbReference type="GO" id="GO:0006308">
    <property type="term" value="P:DNA catabolic process"/>
    <property type="evidence" value="ECO:0007669"/>
    <property type="project" value="UniProtKB-UniRule"/>
</dbReference>
<evidence type="ECO:0000256" key="1">
    <source>
        <dbReference type="ARBA" id="ARBA00022490"/>
    </source>
</evidence>
<organism evidence="10">
    <name type="scientific">Eiseniibacteriota bacterium</name>
    <dbReference type="NCBI Taxonomy" id="2212470"/>
    <lineage>
        <taxon>Bacteria</taxon>
        <taxon>Candidatus Eiseniibacteriota</taxon>
    </lineage>
</organism>
<keyword evidence="3 5" id="KW-0378">Hydrolase</keyword>
<dbReference type="PANTHER" id="PTHR30008:SF0">
    <property type="entry name" value="EXODEOXYRIBONUCLEASE 7 LARGE SUBUNIT"/>
    <property type="match status" value="1"/>
</dbReference>
<dbReference type="Pfam" id="PF02601">
    <property type="entry name" value="Exonuc_VII_L"/>
    <property type="match status" value="1"/>
</dbReference>
<evidence type="ECO:0000256" key="5">
    <source>
        <dbReference type="HAMAP-Rule" id="MF_00378"/>
    </source>
</evidence>
<keyword evidence="2 5" id="KW-0540">Nuclease</keyword>
<feature type="compositionally biased region" description="Basic residues" evidence="7">
    <location>
        <begin position="1"/>
        <end position="15"/>
    </location>
</feature>
<evidence type="ECO:0000256" key="3">
    <source>
        <dbReference type="ARBA" id="ARBA00022801"/>
    </source>
</evidence>
<dbReference type="GO" id="GO:0003676">
    <property type="term" value="F:nucleic acid binding"/>
    <property type="evidence" value="ECO:0007669"/>
    <property type="project" value="InterPro"/>
</dbReference>
<sequence>MGAARRGGRGRRHPPRAGSHAPQRAPPHGRRRGGLRRRGGRGAHAGAGRRRSDDGRHGRGQHRARRAAADGRLLRLPVATAPDRDHVYSVLELTLLVKNVLEGEFPALWVRGELSNVRRADSGHLYFNLKEGKEAVLACAMWRGPARGLAFEPKDGTEVEAFGGIDVFAPRGSYQLIVREMRPAGIGALLLQLEELKRRLAAEGLFDPARKRPLPRFPRRVGVVTSPTGAAVRDIVTVLRARWPSIGIVLAPVRVQGEGAAAEIAAAIERFNRLGDVDVLIVGRGGGSIEDLWAFNEEAVVRAIAASAIPVVSAVGHEIDTTLADFAADRRAATPSNAAEIVAPSRDEVAARVRALDLRLGRAVRDHVARLRQRYAAALAHYGFRRQRDIVDRHRQRVDDALERMRLALRRALAAARARLERAAGGYGLRAFGRAIEARREAVRGLAARLERAAAEGVGRRRARAGALAGRLRALSPRLVLERGYCLARRADGTLLRAAEGLAVGEPITVEFARGEVDARVEAVRSGGHDGG</sequence>
<dbReference type="HAMAP" id="MF_00378">
    <property type="entry name" value="Exonuc_7_L"/>
    <property type="match status" value="1"/>
</dbReference>
<comment type="function">
    <text evidence="5">Bidirectionally degrades single-stranded DNA into large acid-insoluble oligonucleotides, which are then degraded further into small acid-soluble oligonucleotides.</text>
</comment>
<comment type="subcellular location">
    <subcellularLocation>
        <location evidence="5 6">Cytoplasm</location>
    </subcellularLocation>
</comment>
<protein>
    <recommendedName>
        <fullName evidence="5">Exodeoxyribonuclease 7 large subunit</fullName>
        <ecNumber evidence="5">3.1.11.6</ecNumber>
    </recommendedName>
    <alternativeName>
        <fullName evidence="5">Exodeoxyribonuclease VII large subunit</fullName>
        <shortName evidence="5">Exonuclease VII large subunit</shortName>
    </alternativeName>
</protein>
<evidence type="ECO:0000256" key="4">
    <source>
        <dbReference type="ARBA" id="ARBA00022839"/>
    </source>
</evidence>
<dbReference type="Pfam" id="PF13742">
    <property type="entry name" value="tRNA_anti_2"/>
    <property type="match status" value="1"/>
</dbReference>
<dbReference type="EC" id="3.1.11.6" evidence="5"/>
<dbReference type="GO" id="GO:0009318">
    <property type="term" value="C:exodeoxyribonuclease VII complex"/>
    <property type="evidence" value="ECO:0007669"/>
    <property type="project" value="UniProtKB-UniRule"/>
</dbReference>
<evidence type="ECO:0000259" key="9">
    <source>
        <dbReference type="Pfam" id="PF13742"/>
    </source>
</evidence>
<dbReference type="InterPro" id="IPR025824">
    <property type="entry name" value="OB-fold_nuc-bd_dom"/>
</dbReference>
<dbReference type="CDD" id="cd04489">
    <property type="entry name" value="ExoVII_LU_OBF"/>
    <property type="match status" value="1"/>
</dbReference>
<keyword evidence="4 5" id="KW-0269">Exonuclease</keyword>
<dbReference type="GO" id="GO:0008855">
    <property type="term" value="F:exodeoxyribonuclease VII activity"/>
    <property type="evidence" value="ECO:0007669"/>
    <property type="project" value="UniProtKB-UniRule"/>
</dbReference>
<proteinExistence type="inferred from homology"/>
<evidence type="ECO:0000256" key="2">
    <source>
        <dbReference type="ARBA" id="ARBA00022722"/>
    </source>
</evidence>
<feature type="domain" description="Exonuclease VII large subunit C-terminal" evidence="8">
    <location>
        <begin position="205"/>
        <end position="519"/>
    </location>
</feature>
<accession>A0A832I1D3</accession>
<reference evidence="10" key="1">
    <citation type="journal article" date="2020" name="mSystems">
        <title>Genome- and Community-Level Interaction Insights into Carbon Utilization and Element Cycling Functions of Hydrothermarchaeota in Hydrothermal Sediment.</title>
        <authorList>
            <person name="Zhou Z."/>
            <person name="Liu Y."/>
            <person name="Xu W."/>
            <person name="Pan J."/>
            <person name="Luo Z.H."/>
            <person name="Li M."/>
        </authorList>
    </citation>
    <scope>NUCLEOTIDE SEQUENCE [LARGE SCALE GENOMIC DNA]</scope>
    <source>
        <strain evidence="10">SpSt-381</strain>
    </source>
</reference>